<dbReference type="GO" id="GO:0010143">
    <property type="term" value="P:cutin biosynthetic process"/>
    <property type="evidence" value="ECO:0007669"/>
    <property type="project" value="TreeGrafter"/>
</dbReference>
<dbReference type="InterPro" id="IPR002123">
    <property type="entry name" value="Plipid/glycerol_acylTrfase"/>
</dbReference>
<dbReference type="PANTHER" id="PTHR15486">
    <property type="entry name" value="ANCIENT UBIQUITOUS PROTEIN"/>
    <property type="match status" value="1"/>
</dbReference>
<dbReference type="SUPFAM" id="SSF69593">
    <property type="entry name" value="Glycerol-3-phosphate (1)-acyltransferase"/>
    <property type="match status" value="1"/>
</dbReference>
<reference evidence="9 10" key="1">
    <citation type="submission" date="2019-12" db="EMBL/GenBank/DDBJ databases">
        <authorList>
            <person name="Scholz U."/>
            <person name="Mascher M."/>
            <person name="Fiebig A."/>
        </authorList>
    </citation>
    <scope>NUCLEOTIDE SEQUENCE</scope>
</reference>
<keyword evidence="3" id="KW-0808">Transferase</keyword>
<organism evidence="9">
    <name type="scientific">Spirodela intermedia</name>
    <name type="common">Intermediate duckweed</name>
    <dbReference type="NCBI Taxonomy" id="51605"/>
    <lineage>
        <taxon>Eukaryota</taxon>
        <taxon>Viridiplantae</taxon>
        <taxon>Streptophyta</taxon>
        <taxon>Embryophyta</taxon>
        <taxon>Tracheophyta</taxon>
        <taxon>Spermatophyta</taxon>
        <taxon>Magnoliopsida</taxon>
        <taxon>Liliopsida</taxon>
        <taxon>Araceae</taxon>
        <taxon>Lemnoideae</taxon>
        <taxon>Spirodela</taxon>
    </lineage>
</organism>
<evidence type="ECO:0000256" key="5">
    <source>
        <dbReference type="ARBA" id="ARBA00022989"/>
    </source>
</evidence>
<evidence type="ECO:0000313" key="9">
    <source>
        <dbReference type="EMBL" id="CAA2615246.1"/>
    </source>
</evidence>
<gene>
    <name evidence="9" type="ORF">SI7747_01001600</name>
</gene>
<dbReference type="GO" id="GO:0016791">
    <property type="term" value="F:phosphatase activity"/>
    <property type="evidence" value="ECO:0007669"/>
    <property type="project" value="TreeGrafter"/>
</dbReference>
<keyword evidence="10" id="KW-1185">Reference proteome</keyword>
<sequence length="426" mass="47135">MAEGRISGKLGGEFVVAGLEGTLLKDPDPFPYFMLVAFEASGLIRFVLLLLLWPVISLLRAAGHGDLALRVMTEIATVARAVLPKFFAEDVDPGAWRLFSSRRRRAVVTALPRTMVSWFAKEHLGADEVVSAELSVNRFGIATGFLEKQADSVVSCSGSPPLDLRRTTTHSLYSEKLRPQFAAGLEEDKVAPMKPVVFHDGRLVRRPTPATALLVVLWIPLGLIVRGRPPPPATNTRSGVLFVSNHRTLMDGITISVTLGRKIPSVTYSISRLTEVISPVRLLRLSREREADAKRIKEELAKGDLIVCPEGTTCREPFLLRFSMLFAELTDRIVPWGWKGMDPIFFLMNPRPVYEVTFLDQLPPEETCAAGKRPQEVANGVQRMLADVLGFECSDYTRKDKYMLLAGNEGRTFELGTGLLDSTVDS</sequence>
<dbReference type="PANTHER" id="PTHR15486:SF54">
    <property type="entry name" value="GLYCEROL-3-PHOSPHATE ACYLTRANSFERASE 7"/>
    <property type="match status" value="1"/>
</dbReference>
<dbReference type="EMBL" id="LR743588">
    <property type="protein sequence ID" value="CAA2615246.1"/>
    <property type="molecule type" value="Genomic_DNA"/>
</dbReference>
<dbReference type="Pfam" id="PF23270">
    <property type="entry name" value="HAD_RAM2_N"/>
    <property type="match status" value="1"/>
</dbReference>
<evidence type="ECO:0000256" key="2">
    <source>
        <dbReference type="ARBA" id="ARBA00007937"/>
    </source>
</evidence>
<evidence type="ECO:0000256" key="1">
    <source>
        <dbReference type="ARBA" id="ARBA00004141"/>
    </source>
</evidence>
<evidence type="ECO:0000313" key="10">
    <source>
        <dbReference type="Proteomes" id="UP001189122"/>
    </source>
</evidence>
<evidence type="ECO:0000259" key="8">
    <source>
        <dbReference type="SMART" id="SM00563"/>
    </source>
</evidence>
<evidence type="ECO:0000256" key="4">
    <source>
        <dbReference type="ARBA" id="ARBA00022692"/>
    </source>
</evidence>
<evidence type="ECO:0000256" key="3">
    <source>
        <dbReference type="ARBA" id="ARBA00022679"/>
    </source>
</evidence>
<dbReference type="Proteomes" id="UP001189122">
    <property type="component" value="Unassembled WGS sequence"/>
</dbReference>
<accession>A0A7I8IBR9</accession>
<dbReference type="AlphaFoldDB" id="A0A7I8IBR9"/>
<keyword evidence="6 7" id="KW-0472">Membrane</keyword>
<dbReference type="SMART" id="SM00563">
    <property type="entry name" value="PlsC"/>
    <property type="match status" value="1"/>
</dbReference>
<protein>
    <recommendedName>
        <fullName evidence="8">Phospholipid/glycerol acyltransferase domain-containing protein</fullName>
    </recommendedName>
</protein>
<keyword evidence="5 7" id="KW-1133">Transmembrane helix</keyword>
<dbReference type="EMBL" id="CACRZD030000001">
    <property type="protein sequence ID" value="CAA6655010.1"/>
    <property type="molecule type" value="Genomic_DNA"/>
</dbReference>
<comment type="similarity">
    <text evidence="2">Belongs to the GPAT/DAPAT family.</text>
</comment>
<evidence type="ECO:0000256" key="7">
    <source>
        <dbReference type="SAM" id="Phobius"/>
    </source>
</evidence>
<name>A0A7I8IBR9_SPIIN</name>
<dbReference type="GO" id="GO:0016020">
    <property type="term" value="C:membrane"/>
    <property type="evidence" value="ECO:0007669"/>
    <property type="project" value="UniProtKB-SubCell"/>
</dbReference>
<evidence type="ECO:0000256" key="6">
    <source>
        <dbReference type="ARBA" id="ARBA00023136"/>
    </source>
</evidence>
<proteinExistence type="inferred from homology"/>
<feature type="domain" description="Phospholipid/glycerol acyltransferase" evidence="8">
    <location>
        <begin position="240"/>
        <end position="341"/>
    </location>
</feature>
<dbReference type="InterPro" id="IPR056462">
    <property type="entry name" value="HAD_RAM2/GPAT1-8"/>
</dbReference>
<feature type="transmembrane region" description="Helical" evidence="7">
    <location>
        <begin position="32"/>
        <end position="53"/>
    </location>
</feature>
<keyword evidence="4 7" id="KW-0812">Transmembrane</keyword>
<comment type="subcellular location">
    <subcellularLocation>
        <location evidence="1">Membrane</location>
        <topology evidence="1">Multi-pass membrane protein</topology>
    </subcellularLocation>
</comment>
<dbReference type="GO" id="GO:0090447">
    <property type="term" value="F:glycerol-3-phosphate 2-O-acyltransferase activity"/>
    <property type="evidence" value="ECO:0007669"/>
    <property type="project" value="TreeGrafter"/>
</dbReference>